<dbReference type="SUPFAM" id="SSF52141">
    <property type="entry name" value="Uracil-DNA glycosylase-like"/>
    <property type="match status" value="1"/>
</dbReference>
<sequence>MYAHLDGLTDRLAEELDVLFCGINPGKRSAEVGFHFAHPSNQFWKILHESGWTDRRLDPSEEHTLPGSYNVGLTDLVERPTSMAHELAKHEMVDGVSGLLSKITTYRPRSVCFVGMEIGQIVERKLKARLGLDVGPKSAKKNTGFLQYKILHSEETSSSKSVSETLFFVIPSTSGAATNPPKAAKVELLVQLRKHMQDHKSGDLDTSQMMIVPTEIPVDNAEASELASV</sequence>
<evidence type="ECO:0000259" key="4">
    <source>
        <dbReference type="Pfam" id="PF03167"/>
    </source>
</evidence>
<dbReference type="InterPro" id="IPR005122">
    <property type="entry name" value="Uracil-DNA_glycosylase-like"/>
</dbReference>
<dbReference type="CDD" id="cd10028">
    <property type="entry name" value="UDG-F2_TDG_MUG"/>
    <property type="match status" value="1"/>
</dbReference>
<protein>
    <submittedName>
        <fullName evidence="5">DNA glycosylase</fullName>
    </submittedName>
</protein>
<evidence type="ECO:0000313" key="6">
    <source>
        <dbReference type="Proteomes" id="UP000053477"/>
    </source>
</evidence>
<feature type="domain" description="Uracil-DNA glycosylase-like" evidence="4">
    <location>
        <begin position="13"/>
        <end position="185"/>
    </location>
</feature>
<keyword evidence="2" id="KW-0378">Hydrolase</keyword>
<dbReference type="Gene3D" id="3.40.470.10">
    <property type="entry name" value="Uracil-DNA glycosylase-like domain"/>
    <property type="match status" value="1"/>
</dbReference>
<gene>
    <name evidence="5" type="ORF">SCHPADRAFT_577060</name>
</gene>
<keyword evidence="1" id="KW-0227">DNA damage</keyword>
<dbReference type="Proteomes" id="UP000053477">
    <property type="component" value="Unassembled WGS sequence"/>
</dbReference>
<keyword evidence="6" id="KW-1185">Reference proteome</keyword>
<evidence type="ECO:0000256" key="3">
    <source>
        <dbReference type="ARBA" id="ARBA00023204"/>
    </source>
</evidence>
<dbReference type="STRING" id="27342.A0A0H2RWK7"/>
<dbReference type="Pfam" id="PF03167">
    <property type="entry name" value="UDG"/>
    <property type="match status" value="1"/>
</dbReference>
<evidence type="ECO:0000256" key="1">
    <source>
        <dbReference type="ARBA" id="ARBA00022763"/>
    </source>
</evidence>
<accession>A0A0H2RWK7</accession>
<dbReference type="PANTHER" id="PTHR12159">
    <property type="entry name" value="G/T AND G/U MISMATCH-SPECIFIC DNA GLYCOSYLASE"/>
    <property type="match status" value="1"/>
</dbReference>
<name>A0A0H2RWK7_9AGAM</name>
<dbReference type="GO" id="GO:0004844">
    <property type="term" value="F:uracil DNA N-glycosylase activity"/>
    <property type="evidence" value="ECO:0007669"/>
    <property type="project" value="TreeGrafter"/>
</dbReference>
<evidence type="ECO:0000256" key="2">
    <source>
        <dbReference type="ARBA" id="ARBA00022801"/>
    </source>
</evidence>
<dbReference type="GO" id="GO:0006285">
    <property type="term" value="P:base-excision repair, AP site formation"/>
    <property type="evidence" value="ECO:0007669"/>
    <property type="project" value="InterPro"/>
</dbReference>
<dbReference type="OrthoDB" id="565731at2759"/>
<dbReference type="EMBL" id="KQ086063">
    <property type="protein sequence ID" value="KLO09206.1"/>
    <property type="molecule type" value="Genomic_DNA"/>
</dbReference>
<organism evidence="5 6">
    <name type="scientific">Schizopora paradoxa</name>
    <dbReference type="NCBI Taxonomy" id="27342"/>
    <lineage>
        <taxon>Eukaryota</taxon>
        <taxon>Fungi</taxon>
        <taxon>Dikarya</taxon>
        <taxon>Basidiomycota</taxon>
        <taxon>Agaricomycotina</taxon>
        <taxon>Agaricomycetes</taxon>
        <taxon>Hymenochaetales</taxon>
        <taxon>Schizoporaceae</taxon>
        <taxon>Schizopora</taxon>
    </lineage>
</organism>
<dbReference type="InParanoid" id="A0A0H2RWK7"/>
<proteinExistence type="predicted"/>
<dbReference type="InterPro" id="IPR036895">
    <property type="entry name" value="Uracil-DNA_glycosylase-like_sf"/>
</dbReference>
<reference evidence="5 6" key="1">
    <citation type="submission" date="2015-04" db="EMBL/GenBank/DDBJ databases">
        <title>Complete genome sequence of Schizopora paradoxa KUC8140, a cosmopolitan wood degrader in East Asia.</title>
        <authorList>
            <consortium name="DOE Joint Genome Institute"/>
            <person name="Min B."/>
            <person name="Park H."/>
            <person name="Jang Y."/>
            <person name="Kim J.-J."/>
            <person name="Kim K.H."/>
            <person name="Pangilinan J."/>
            <person name="Lipzen A."/>
            <person name="Riley R."/>
            <person name="Grigoriev I.V."/>
            <person name="Spatafora J.W."/>
            <person name="Choi I.-G."/>
        </authorList>
    </citation>
    <scope>NUCLEOTIDE SEQUENCE [LARGE SCALE GENOMIC DNA]</scope>
    <source>
        <strain evidence="5 6">KUC8140</strain>
    </source>
</reference>
<dbReference type="PANTHER" id="PTHR12159:SF9">
    <property type="entry name" value="G_T MISMATCH-SPECIFIC THYMINE DNA GLYCOSYLASE"/>
    <property type="match status" value="1"/>
</dbReference>
<dbReference type="AlphaFoldDB" id="A0A0H2RWK7"/>
<keyword evidence="3" id="KW-0234">DNA repair</keyword>
<evidence type="ECO:0000313" key="5">
    <source>
        <dbReference type="EMBL" id="KLO09206.1"/>
    </source>
</evidence>
<dbReference type="InterPro" id="IPR015637">
    <property type="entry name" value="MUG/TDG"/>
</dbReference>
<dbReference type="GO" id="GO:0008263">
    <property type="term" value="F:pyrimidine-specific mismatch base pair DNA N-glycosylase activity"/>
    <property type="evidence" value="ECO:0007669"/>
    <property type="project" value="TreeGrafter"/>
</dbReference>